<dbReference type="OrthoDB" id="1684521at2"/>
<dbReference type="EMBL" id="AP019308">
    <property type="protein sequence ID" value="BBH23300.1"/>
    <property type="molecule type" value="Genomic_DNA"/>
</dbReference>
<evidence type="ECO:0000313" key="2">
    <source>
        <dbReference type="EMBL" id="BBH23300.1"/>
    </source>
</evidence>
<protein>
    <submittedName>
        <fullName evidence="2">Uncharacterized protein</fullName>
    </submittedName>
</protein>
<dbReference type="KEGG" id="pbk:Back11_46450"/>
<feature type="compositionally biased region" description="Basic residues" evidence="1">
    <location>
        <begin position="34"/>
        <end position="49"/>
    </location>
</feature>
<dbReference type="RefSeq" id="WP_125662727.1">
    <property type="nucleotide sequence ID" value="NZ_AP019308.1"/>
</dbReference>
<gene>
    <name evidence="2" type="ORF">Back11_46450</name>
</gene>
<feature type="compositionally biased region" description="Polar residues" evidence="1">
    <location>
        <begin position="13"/>
        <end position="30"/>
    </location>
</feature>
<dbReference type="AlphaFoldDB" id="A0A3G9IWR6"/>
<evidence type="ECO:0000256" key="1">
    <source>
        <dbReference type="SAM" id="MobiDB-lite"/>
    </source>
</evidence>
<reference evidence="2 3" key="1">
    <citation type="submission" date="2018-11" db="EMBL/GenBank/DDBJ databases">
        <title>Complete genome sequence of Paenibacillus baekrokdamisoli strain KCTC 33723.</title>
        <authorList>
            <person name="Kang S.W."/>
            <person name="Lee K.C."/>
            <person name="Kim K.K."/>
            <person name="Kim J.S."/>
            <person name="Kim D.S."/>
            <person name="Ko S.H."/>
            <person name="Yang S.H."/>
            <person name="Lee J.S."/>
        </authorList>
    </citation>
    <scope>NUCLEOTIDE SEQUENCE [LARGE SCALE GENOMIC DNA]</scope>
    <source>
        <strain evidence="2 3">KCTC 33723</strain>
    </source>
</reference>
<name>A0A3G9IWR6_9BACL</name>
<evidence type="ECO:0000313" key="3">
    <source>
        <dbReference type="Proteomes" id="UP000275368"/>
    </source>
</evidence>
<dbReference type="Proteomes" id="UP000275368">
    <property type="component" value="Chromosome"/>
</dbReference>
<keyword evidence="3" id="KW-1185">Reference proteome</keyword>
<feature type="region of interest" description="Disordered" evidence="1">
    <location>
        <begin position="1"/>
        <end position="49"/>
    </location>
</feature>
<proteinExistence type="predicted"/>
<accession>A0A3G9IWR6</accession>
<organism evidence="2 3">
    <name type="scientific">Paenibacillus baekrokdamisoli</name>
    <dbReference type="NCBI Taxonomy" id="1712516"/>
    <lineage>
        <taxon>Bacteria</taxon>
        <taxon>Bacillati</taxon>
        <taxon>Bacillota</taxon>
        <taxon>Bacilli</taxon>
        <taxon>Bacillales</taxon>
        <taxon>Paenibacillaceae</taxon>
        <taxon>Paenibacillus</taxon>
    </lineage>
</organism>
<sequence length="49" mass="5394">MGKTDSIPVPNPEDQSGNKQRGHSGQQEPLSGSKKTKQHNHTPHHNRQG</sequence>